<keyword evidence="5" id="KW-0732">Signal</keyword>
<proteinExistence type="predicted"/>
<evidence type="ECO:0000256" key="2">
    <source>
        <dbReference type="ARBA" id="ARBA00022737"/>
    </source>
</evidence>
<dbReference type="SMART" id="SM00179">
    <property type="entry name" value="EGF_CA"/>
    <property type="match status" value="2"/>
</dbReference>
<dbReference type="InterPro" id="IPR001881">
    <property type="entry name" value="EGF-like_Ca-bd_dom"/>
</dbReference>
<protein>
    <recommendedName>
        <fullName evidence="6">EGF-like domain-containing protein</fullName>
    </recommendedName>
</protein>
<evidence type="ECO:0000313" key="7">
    <source>
        <dbReference type="EMBL" id="KAI2658009.1"/>
    </source>
</evidence>
<evidence type="ECO:0000256" key="3">
    <source>
        <dbReference type="ARBA" id="ARBA00023157"/>
    </source>
</evidence>
<evidence type="ECO:0000256" key="4">
    <source>
        <dbReference type="PROSITE-ProRule" id="PRU00076"/>
    </source>
</evidence>
<dbReference type="InterPro" id="IPR000742">
    <property type="entry name" value="EGF"/>
</dbReference>
<keyword evidence="8" id="KW-1185">Reference proteome</keyword>
<evidence type="ECO:0000256" key="5">
    <source>
        <dbReference type="SAM" id="SignalP"/>
    </source>
</evidence>
<dbReference type="PROSITE" id="PS00022">
    <property type="entry name" value="EGF_1"/>
    <property type="match status" value="1"/>
</dbReference>
<organism evidence="7 8">
    <name type="scientific">Labeo rohita</name>
    <name type="common">Indian major carp</name>
    <name type="synonym">Cyprinus rohita</name>
    <dbReference type="NCBI Taxonomy" id="84645"/>
    <lineage>
        <taxon>Eukaryota</taxon>
        <taxon>Metazoa</taxon>
        <taxon>Chordata</taxon>
        <taxon>Craniata</taxon>
        <taxon>Vertebrata</taxon>
        <taxon>Euteleostomi</taxon>
        <taxon>Actinopterygii</taxon>
        <taxon>Neopterygii</taxon>
        <taxon>Teleostei</taxon>
        <taxon>Ostariophysi</taxon>
        <taxon>Cypriniformes</taxon>
        <taxon>Cyprinidae</taxon>
        <taxon>Labeoninae</taxon>
        <taxon>Labeonini</taxon>
        <taxon>Labeo</taxon>
    </lineage>
</organism>
<accession>A0ABQ8M541</accession>
<feature type="domain" description="EGF-like" evidence="6">
    <location>
        <begin position="159"/>
        <end position="197"/>
    </location>
</feature>
<sequence>MKVLRRSLLSFHSLSSFALQSYDCLCLPGWEGEFCQWETDECSSNPCKNNATCTDLLNAYRAAEGGRERKREENRLKGESERIEDGFKTGIGSSAVRSLPPSGMQIPPALSGIHSEWPENKKSCKLEITNNEFSYLKIPLLSHSCTCPHGWTGLDCGEDVKECSFSPCLNGAHCVESDIPGEFSCTCPPFYTGLLCEQAYDPCDLWHNPCLHNSTCRAKSDGNSLCVCPVGEI</sequence>
<keyword evidence="2" id="KW-0677">Repeat</keyword>
<dbReference type="CDD" id="cd00054">
    <property type="entry name" value="EGF_CA"/>
    <property type="match status" value="1"/>
</dbReference>
<dbReference type="PROSITE" id="PS50026">
    <property type="entry name" value="EGF_3"/>
    <property type="match status" value="2"/>
</dbReference>
<dbReference type="SMART" id="SM00181">
    <property type="entry name" value="EGF"/>
    <property type="match status" value="2"/>
</dbReference>
<feature type="chain" id="PRO_5046264278" description="EGF-like domain-containing protein" evidence="5">
    <location>
        <begin position="19"/>
        <end position="233"/>
    </location>
</feature>
<comment type="caution">
    <text evidence="7">The sequence shown here is derived from an EMBL/GenBank/DDBJ whole genome shotgun (WGS) entry which is preliminary data.</text>
</comment>
<feature type="disulfide bond" evidence="4">
    <location>
        <begin position="168"/>
        <end position="185"/>
    </location>
</feature>
<feature type="disulfide bond" evidence="4">
    <location>
        <begin position="187"/>
        <end position="196"/>
    </location>
</feature>
<dbReference type="InterPro" id="IPR013032">
    <property type="entry name" value="EGF-like_CS"/>
</dbReference>
<dbReference type="InterPro" id="IPR051022">
    <property type="entry name" value="Notch_Cell-Fate_Det"/>
</dbReference>
<dbReference type="Gene3D" id="2.10.25.10">
    <property type="entry name" value="Laminin"/>
    <property type="match status" value="2"/>
</dbReference>
<dbReference type="EMBL" id="JACTAM010000013">
    <property type="protein sequence ID" value="KAI2658009.1"/>
    <property type="molecule type" value="Genomic_DNA"/>
</dbReference>
<name>A0ABQ8M541_LABRO</name>
<dbReference type="SUPFAM" id="SSF57196">
    <property type="entry name" value="EGF/Laminin"/>
    <property type="match status" value="2"/>
</dbReference>
<gene>
    <name evidence="7" type="ORF">H4Q32_009463</name>
</gene>
<reference evidence="7 8" key="1">
    <citation type="submission" date="2022-01" db="EMBL/GenBank/DDBJ databases">
        <title>A high-quality chromosome-level genome assembly of rohu carp, Labeo rohita.</title>
        <authorList>
            <person name="Arick M.A. II"/>
            <person name="Hsu C.-Y."/>
            <person name="Magbanua Z."/>
            <person name="Pechanova O."/>
            <person name="Grover C."/>
            <person name="Miller E."/>
            <person name="Thrash A."/>
            <person name="Ezzel L."/>
            <person name="Alam S."/>
            <person name="Benzie J."/>
            <person name="Hamilton M."/>
            <person name="Karsi A."/>
            <person name="Lawrence M.L."/>
            <person name="Peterson D.G."/>
        </authorList>
    </citation>
    <scope>NUCLEOTIDE SEQUENCE [LARGE SCALE GENOMIC DNA]</scope>
    <source>
        <strain evidence="8">BAU-BD-2019</strain>
        <tissue evidence="7">Blood</tissue>
    </source>
</reference>
<dbReference type="PROSITE" id="PS01186">
    <property type="entry name" value="EGF_2"/>
    <property type="match status" value="1"/>
</dbReference>
<keyword evidence="3 4" id="KW-1015">Disulfide bond</keyword>
<dbReference type="PRINTS" id="PR00010">
    <property type="entry name" value="EGFBLOOD"/>
</dbReference>
<evidence type="ECO:0000256" key="1">
    <source>
        <dbReference type="ARBA" id="ARBA00022536"/>
    </source>
</evidence>
<dbReference type="Pfam" id="PF12661">
    <property type="entry name" value="hEGF"/>
    <property type="match status" value="1"/>
</dbReference>
<feature type="domain" description="EGF-like" evidence="6">
    <location>
        <begin position="199"/>
        <end position="233"/>
    </location>
</feature>
<comment type="caution">
    <text evidence="4">Lacks conserved residue(s) required for the propagation of feature annotation.</text>
</comment>
<evidence type="ECO:0000259" key="6">
    <source>
        <dbReference type="PROSITE" id="PS50026"/>
    </source>
</evidence>
<dbReference type="PANTHER" id="PTHR24049">
    <property type="entry name" value="CRUMBS FAMILY MEMBER"/>
    <property type="match status" value="1"/>
</dbReference>
<feature type="signal peptide" evidence="5">
    <location>
        <begin position="1"/>
        <end position="18"/>
    </location>
</feature>
<keyword evidence="1 4" id="KW-0245">EGF-like domain</keyword>
<evidence type="ECO:0000313" key="8">
    <source>
        <dbReference type="Proteomes" id="UP000830375"/>
    </source>
</evidence>
<dbReference type="Proteomes" id="UP000830375">
    <property type="component" value="Unassembled WGS sequence"/>
</dbReference>